<dbReference type="InterPro" id="IPR036322">
    <property type="entry name" value="WD40_repeat_dom_sf"/>
</dbReference>
<dbReference type="InterPro" id="IPR035931">
    <property type="entry name" value="YlxR-like_sf"/>
</dbReference>
<dbReference type="PROSITE" id="PS00678">
    <property type="entry name" value="WD_REPEATS_1"/>
    <property type="match status" value="1"/>
</dbReference>
<dbReference type="InterPro" id="IPR001680">
    <property type="entry name" value="WD40_rpt"/>
</dbReference>
<keyword evidence="1 3" id="KW-0853">WD repeat</keyword>
<comment type="caution">
    <text evidence="4">The sequence shown here is derived from an EMBL/GenBank/DDBJ whole genome shotgun (WGS) entry which is preliminary data.</text>
</comment>
<dbReference type="AlphaFoldDB" id="A0A9P6XAX7"/>
<evidence type="ECO:0000256" key="3">
    <source>
        <dbReference type="PROSITE-ProRule" id="PRU00221"/>
    </source>
</evidence>
<evidence type="ECO:0000256" key="1">
    <source>
        <dbReference type="ARBA" id="ARBA00022574"/>
    </source>
</evidence>
<organism evidence="4 5">
    <name type="scientific">Rhizopus oryzae</name>
    <name type="common">Mucormycosis agent</name>
    <name type="synonym">Rhizopus arrhizus var. delemar</name>
    <dbReference type="NCBI Taxonomy" id="64495"/>
    <lineage>
        <taxon>Eukaryota</taxon>
        <taxon>Fungi</taxon>
        <taxon>Fungi incertae sedis</taxon>
        <taxon>Mucoromycota</taxon>
        <taxon>Mucoromycotina</taxon>
        <taxon>Mucoromycetes</taxon>
        <taxon>Mucorales</taxon>
        <taxon>Mucorineae</taxon>
        <taxon>Rhizopodaceae</taxon>
        <taxon>Rhizopus</taxon>
    </lineage>
</organism>
<keyword evidence="2" id="KW-0677">Repeat</keyword>
<dbReference type="EMBL" id="JAANQT010000684">
    <property type="protein sequence ID" value="KAG1309110.1"/>
    <property type="molecule type" value="Genomic_DNA"/>
</dbReference>
<sequence length="348" mass="40066">MSTLISNIIKQWKNVKTKKRALPPNTPQLKRIINRHPDSLEAKVAVSPYAHILASPLRHCSFHRRMFPSKLLLRFGTGWHTETNMLWAFPTISQKKLPGRGYYVNLQKRVLEVLKRGGFNAVFYGTANYRSDMTEHVENLLFKESFQLFIKHPISSYHILRPLSASEWSSSFDNTMGYQCILLIDRHHTGKVCELGHHIHIQSSNQVQSNLPCYNVKHLWTAEQMDQVVQQFDHDPIALGIPKSLKTVNLAKMTTTFVLSDRQKDELHRSPINPVYQLLTSASEDTIIKKWEYETGEYERTLKEHTMAAQLVVFDEKGNHEMTVTPSSGLTASSPIDKTIRLWEMSTK</sequence>
<name>A0A9P6XAX7_RHIOR</name>
<evidence type="ECO:0000256" key="2">
    <source>
        <dbReference type="ARBA" id="ARBA00022737"/>
    </source>
</evidence>
<evidence type="ECO:0000313" key="5">
    <source>
        <dbReference type="Proteomes" id="UP000716291"/>
    </source>
</evidence>
<feature type="repeat" description="WD" evidence="3">
    <location>
        <begin position="322"/>
        <end position="348"/>
    </location>
</feature>
<dbReference type="SUPFAM" id="SSF64376">
    <property type="entry name" value="YlxR-like"/>
    <property type="match status" value="1"/>
</dbReference>
<proteinExistence type="predicted"/>
<dbReference type="InterPro" id="IPR019775">
    <property type="entry name" value="WD40_repeat_CS"/>
</dbReference>
<keyword evidence="5" id="KW-1185">Reference proteome</keyword>
<accession>A0A9P6XAX7</accession>
<dbReference type="OrthoDB" id="3363286at2759"/>
<reference evidence="4" key="1">
    <citation type="journal article" date="2020" name="Microb. Genom.">
        <title>Genetic diversity of clinical and environmental Mucorales isolates obtained from an investigation of mucormycosis cases among solid organ transplant recipients.</title>
        <authorList>
            <person name="Nguyen M.H."/>
            <person name="Kaul D."/>
            <person name="Muto C."/>
            <person name="Cheng S.J."/>
            <person name="Richter R.A."/>
            <person name="Bruno V.M."/>
            <person name="Liu G."/>
            <person name="Beyhan S."/>
            <person name="Sundermann A.J."/>
            <person name="Mounaud S."/>
            <person name="Pasculle A.W."/>
            <person name="Nierman W.C."/>
            <person name="Driscoll E."/>
            <person name="Cumbie R."/>
            <person name="Clancy C.J."/>
            <person name="Dupont C.L."/>
        </authorList>
    </citation>
    <scope>NUCLEOTIDE SEQUENCE</scope>
    <source>
        <strain evidence="4">GL11</strain>
    </source>
</reference>
<protein>
    <submittedName>
        <fullName evidence="4">Uncharacterized protein</fullName>
    </submittedName>
</protein>
<dbReference type="InterPro" id="IPR015943">
    <property type="entry name" value="WD40/YVTN_repeat-like_dom_sf"/>
</dbReference>
<dbReference type="Proteomes" id="UP000716291">
    <property type="component" value="Unassembled WGS sequence"/>
</dbReference>
<gene>
    <name evidence="4" type="ORF">G6F64_005562</name>
</gene>
<dbReference type="PROSITE" id="PS50082">
    <property type="entry name" value="WD_REPEATS_2"/>
    <property type="match status" value="1"/>
</dbReference>
<evidence type="ECO:0000313" key="4">
    <source>
        <dbReference type="EMBL" id="KAG1309110.1"/>
    </source>
</evidence>
<dbReference type="Gene3D" id="2.130.10.10">
    <property type="entry name" value="YVTN repeat-like/Quinoprotein amine dehydrogenase"/>
    <property type="match status" value="1"/>
</dbReference>
<dbReference type="SUPFAM" id="SSF50978">
    <property type="entry name" value="WD40 repeat-like"/>
    <property type="match status" value="1"/>
</dbReference>